<sequence>MHDGAAMTEISKMEWCDHTWFGAWAKRTGQVYDGSDSAAYDDGDARMLRVGKKLAGRTIDGVKHHAFSKPSRQMTVPPASAPTFAAGTSPSTCSMIQ</sequence>
<evidence type="ECO:0000313" key="2">
    <source>
        <dbReference type="EMBL" id="RSC20290.1"/>
    </source>
</evidence>
<gene>
    <name evidence="2" type="ORF">EGT41_00190</name>
</gene>
<organism evidence="2 3">
    <name type="scientific">Burkholderia cenocepacia</name>
    <dbReference type="NCBI Taxonomy" id="95486"/>
    <lineage>
        <taxon>Bacteria</taxon>
        <taxon>Pseudomonadati</taxon>
        <taxon>Pseudomonadota</taxon>
        <taxon>Betaproteobacteria</taxon>
        <taxon>Burkholderiales</taxon>
        <taxon>Burkholderiaceae</taxon>
        <taxon>Burkholderia</taxon>
        <taxon>Burkholderia cepacia complex</taxon>
    </lineage>
</organism>
<dbReference type="Proteomes" id="UP000272140">
    <property type="component" value="Unassembled WGS sequence"/>
</dbReference>
<name>A0A427PKN7_9BURK</name>
<proteinExistence type="predicted"/>
<feature type="region of interest" description="Disordered" evidence="1">
    <location>
        <begin position="67"/>
        <end position="97"/>
    </location>
</feature>
<reference evidence="3" key="1">
    <citation type="submission" date="2018-11" db="EMBL/GenBank/DDBJ databases">
        <title>FDA dAtabase for Regulatory Grade micrObial Sequences (FDA-ARGOS): Supporting development and validation of Infectious Disease Dx tests.</title>
        <authorList>
            <person name="Goldberg B."/>
            <person name="Campos J."/>
            <person name="Tallon L."/>
            <person name="Sadzewicz L."/>
            <person name="Zhao X."/>
            <person name="Vavikolanu K."/>
            <person name="Mehta A."/>
            <person name="Aluvathingal J."/>
            <person name="Nadendla S."/>
            <person name="Geyer C."/>
            <person name="Nandy P."/>
            <person name="Yan Y."/>
            <person name="Sichtig H."/>
        </authorList>
    </citation>
    <scope>NUCLEOTIDE SEQUENCE [LARGE SCALE GENOMIC DNA]</scope>
    <source>
        <strain evidence="3">FDAARGOS_544</strain>
    </source>
</reference>
<dbReference type="EMBL" id="RKIO01000001">
    <property type="protein sequence ID" value="RSC20290.1"/>
    <property type="molecule type" value="Genomic_DNA"/>
</dbReference>
<dbReference type="AlphaFoldDB" id="A0A427PKN7"/>
<evidence type="ECO:0000313" key="3">
    <source>
        <dbReference type="Proteomes" id="UP000272140"/>
    </source>
</evidence>
<accession>A0A427PKN7</accession>
<feature type="compositionally biased region" description="Polar residues" evidence="1">
    <location>
        <begin position="86"/>
        <end position="97"/>
    </location>
</feature>
<evidence type="ECO:0000256" key="1">
    <source>
        <dbReference type="SAM" id="MobiDB-lite"/>
    </source>
</evidence>
<protein>
    <submittedName>
        <fullName evidence="2">Uncharacterized protein</fullName>
    </submittedName>
</protein>
<comment type="caution">
    <text evidence="2">The sequence shown here is derived from an EMBL/GenBank/DDBJ whole genome shotgun (WGS) entry which is preliminary data.</text>
</comment>